<dbReference type="Pfam" id="PF18417">
    <property type="entry name" value="LodA_C"/>
    <property type="match status" value="1"/>
</dbReference>
<comment type="caution">
    <text evidence="2">The sequence shown here is derived from an EMBL/GenBank/DDBJ whole genome shotgun (WGS) entry which is preliminary data.</text>
</comment>
<sequence length="413" mass="48138">TDVFINPTARSLWWSFPEEISFTKHILPIFQQFSDAQWVNYGFSVQFGYSAPFDFTNKVFLKKLSQIIPCQPANELKKDIYQEFRRQIYDQFRLPTQTEPKFQPDPNSPTVQLWPWMYGDTVQLGGAPQDANQYLCLTNTQLMMLEKWVEGDFTDDLELPEDDSTHVDISTLYHHTHSTLEQYPTAEQPLELDRAAMHFCLGGAFHPGCEMTWPMRHATMYRAPFRIRPRTDNNPESNYGVQLSHKEVMDDNGPLYFNAPGDITRWMAVPWQTDTSSCRSGYIPKYDPFLPTFWPARVPNHVLTQQDYETVMDPKKSKQERLEAFNRRAVWLRGLPGEYLDQIREMITEFGKLGIVEKREGPKDPDFPDVIYVESGVGYEEPESLLNNLLCEYIPSANEARYWRERQERLGGG</sequence>
<keyword evidence="3" id="KW-1185">Reference proteome</keyword>
<dbReference type="InterPro" id="IPR041173">
    <property type="entry name" value="LodA_C"/>
</dbReference>
<organism evidence="2 3">
    <name type="scientific">Leptolyngbya cf. ectocarpi LEGE 11479</name>
    <dbReference type="NCBI Taxonomy" id="1828722"/>
    <lineage>
        <taxon>Bacteria</taxon>
        <taxon>Bacillati</taxon>
        <taxon>Cyanobacteriota</taxon>
        <taxon>Cyanophyceae</taxon>
        <taxon>Leptolyngbyales</taxon>
        <taxon>Leptolyngbyaceae</taxon>
        <taxon>Leptolyngbya group</taxon>
        <taxon>Leptolyngbya</taxon>
    </lineage>
</organism>
<dbReference type="EMBL" id="JADEXP010000552">
    <property type="protein sequence ID" value="MBE9070833.1"/>
    <property type="molecule type" value="Genomic_DNA"/>
</dbReference>
<dbReference type="Proteomes" id="UP000615026">
    <property type="component" value="Unassembled WGS sequence"/>
</dbReference>
<gene>
    <name evidence="2" type="ORF">IQ260_29795</name>
</gene>
<feature type="domain" description="L-lysine epsilon oxidase C-terminal" evidence="1">
    <location>
        <begin position="129"/>
        <end position="294"/>
    </location>
</feature>
<reference evidence="2" key="1">
    <citation type="submission" date="2020-10" db="EMBL/GenBank/DDBJ databases">
        <authorList>
            <person name="Castelo-Branco R."/>
            <person name="Eusebio N."/>
            <person name="Adriana R."/>
            <person name="Vieira A."/>
            <person name="Brugerolle De Fraissinette N."/>
            <person name="Rezende De Castro R."/>
            <person name="Schneider M.P."/>
            <person name="Vasconcelos V."/>
            <person name="Leao P.N."/>
        </authorList>
    </citation>
    <scope>NUCLEOTIDE SEQUENCE</scope>
    <source>
        <strain evidence="2">LEGE 11479</strain>
    </source>
</reference>
<dbReference type="RefSeq" id="WP_193996668.1">
    <property type="nucleotide sequence ID" value="NZ_JADEXP010000552.1"/>
</dbReference>
<evidence type="ECO:0000313" key="3">
    <source>
        <dbReference type="Proteomes" id="UP000615026"/>
    </source>
</evidence>
<feature type="non-terminal residue" evidence="2">
    <location>
        <position position="1"/>
    </location>
</feature>
<dbReference type="AlphaFoldDB" id="A0A929A0N2"/>
<accession>A0A929A0N2</accession>
<evidence type="ECO:0000313" key="2">
    <source>
        <dbReference type="EMBL" id="MBE9070833.1"/>
    </source>
</evidence>
<proteinExistence type="predicted"/>
<evidence type="ECO:0000259" key="1">
    <source>
        <dbReference type="Pfam" id="PF18417"/>
    </source>
</evidence>
<protein>
    <submittedName>
        <fullName evidence="2">LodA/GoxA family CTQ-dependent oxidase</fullName>
    </submittedName>
</protein>
<name>A0A929A0N2_LEPEC</name>